<feature type="compositionally biased region" description="Basic and acidic residues" evidence="5">
    <location>
        <begin position="559"/>
        <end position="569"/>
    </location>
</feature>
<feature type="domain" description="Protein kinase" evidence="7">
    <location>
        <begin position="29"/>
        <end position="304"/>
    </location>
</feature>
<dbReference type="InterPro" id="IPR000719">
    <property type="entry name" value="Prot_kinase_dom"/>
</dbReference>
<evidence type="ECO:0000313" key="9">
    <source>
        <dbReference type="Proteomes" id="UP000034883"/>
    </source>
</evidence>
<evidence type="ECO:0000256" key="4">
    <source>
        <dbReference type="ARBA" id="ARBA00022840"/>
    </source>
</evidence>
<dbReference type="GO" id="GO:0004674">
    <property type="term" value="F:protein serine/threonine kinase activity"/>
    <property type="evidence" value="ECO:0007669"/>
    <property type="project" value="UniProtKB-KW"/>
</dbReference>
<dbReference type="InterPro" id="IPR008266">
    <property type="entry name" value="Tyr_kinase_AS"/>
</dbReference>
<keyword evidence="3 8" id="KW-0418">Kinase</keyword>
<reference evidence="8 9" key="1">
    <citation type="submission" date="2015-03" db="EMBL/GenBank/DDBJ databases">
        <title>Genome assembly of Sandaracinus amylolyticus DSM 53668.</title>
        <authorList>
            <person name="Sharma G."/>
            <person name="Subramanian S."/>
        </authorList>
    </citation>
    <scope>NUCLEOTIDE SEQUENCE [LARGE SCALE GENOMIC DNA]</scope>
    <source>
        <strain evidence="8 9">DSM 53668</strain>
    </source>
</reference>
<dbReference type="KEGG" id="samy:DB32_007149"/>
<evidence type="ECO:0000256" key="5">
    <source>
        <dbReference type="SAM" id="MobiDB-lite"/>
    </source>
</evidence>
<evidence type="ECO:0000256" key="3">
    <source>
        <dbReference type="ARBA" id="ARBA00022777"/>
    </source>
</evidence>
<dbReference type="PANTHER" id="PTHR43289">
    <property type="entry name" value="MITOGEN-ACTIVATED PROTEIN KINASE KINASE KINASE 20-RELATED"/>
    <property type="match status" value="1"/>
</dbReference>
<protein>
    <submittedName>
        <fullName evidence="8">Serine/threonine protein kinase</fullName>
    </submittedName>
</protein>
<dbReference type="OrthoDB" id="9801841at2"/>
<dbReference type="Gene3D" id="3.30.200.20">
    <property type="entry name" value="Phosphorylase Kinase, domain 1"/>
    <property type="match status" value="1"/>
</dbReference>
<feature type="region of interest" description="Disordered" evidence="5">
    <location>
        <begin position="407"/>
        <end position="487"/>
    </location>
</feature>
<keyword evidence="8" id="KW-0723">Serine/threonine-protein kinase</keyword>
<dbReference type="EMBL" id="CP011125">
    <property type="protein sequence ID" value="AKF10000.1"/>
    <property type="molecule type" value="Genomic_DNA"/>
</dbReference>
<keyword evidence="6" id="KW-1133">Transmembrane helix</keyword>
<proteinExistence type="predicted"/>
<evidence type="ECO:0000256" key="6">
    <source>
        <dbReference type="SAM" id="Phobius"/>
    </source>
</evidence>
<dbReference type="Pfam" id="PF08308">
    <property type="entry name" value="PEGA"/>
    <property type="match status" value="1"/>
</dbReference>
<dbReference type="GO" id="GO:0005524">
    <property type="term" value="F:ATP binding"/>
    <property type="evidence" value="ECO:0007669"/>
    <property type="project" value="UniProtKB-KW"/>
</dbReference>
<keyword evidence="4" id="KW-0067">ATP-binding</keyword>
<name>A0A0F6W884_9BACT</name>
<feature type="transmembrane region" description="Helical" evidence="6">
    <location>
        <begin position="587"/>
        <end position="609"/>
    </location>
</feature>
<evidence type="ECO:0000259" key="7">
    <source>
        <dbReference type="PROSITE" id="PS50011"/>
    </source>
</evidence>
<keyword evidence="6" id="KW-0812">Transmembrane</keyword>
<evidence type="ECO:0000256" key="1">
    <source>
        <dbReference type="ARBA" id="ARBA00022679"/>
    </source>
</evidence>
<keyword evidence="1" id="KW-0808">Transferase</keyword>
<dbReference type="Proteomes" id="UP000034883">
    <property type="component" value="Chromosome"/>
</dbReference>
<dbReference type="PANTHER" id="PTHR43289:SF6">
    <property type="entry name" value="SERINE_THREONINE-PROTEIN KINASE NEKL-3"/>
    <property type="match status" value="1"/>
</dbReference>
<dbReference type="RefSeq" id="WP_053236997.1">
    <property type="nucleotide sequence ID" value="NZ_CP011125.1"/>
</dbReference>
<gene>
    <name evidence="8" type="ORF">DB32_007149</name>
</gene>
<dbReference type="STRING" id="927083.DB32_007149"/>
<dbReference type="Pfam" id="PF00069">
    <property type="entry name" value="Pkinase"/>
    <property type="match status" value="1"/>
</dbReference>
<accession>A0A0F6W884</accession>
<keyword evidence="9" id="KW-1185">Reference proteome</keyword>
<feature type="region of interest" description="Disordered" evidence="5">
    <location>
        <begin position="535"/>
        <end position="578"/>
    </location>
</feature>
<organism evidence="8 9">
    <name type="scientific">Sandaracinus amylolyticus</name>
    <dbReference type="NCBI Taxonomy" id="927083"/>
    <lineage>
        <taxon>Bacteria</taxon>
        <taxon>Pseudomonadati</taxon>
        <taxon>Myxococcota</taxon>
        <taxon>Polyangia</taxon>
        <taxon>Polyangiales</taxon>
        <taxon>Sandaracinaceae</taxon>
        <taxon>Sandaracinus</taxon>
    </lineage>
</organism>
<dbReference type="InterPro" id="IPR011009">
    <property type="entry name" value="Kinase-like_dom_sf"/>
</dbReference>
<feature type="compositionally biased region" description="Basic and acidic residues" evidence="5">
    <location>
        <begin position="453"/>
        <end position="464"/>
    </location>
</feature>
<evidence type="ECO:0000256" key="2">
    <source>
        <dbReference type="ARBA" id="ARBA00022741"/>
    </source>
</evidence>
<keyword evidence="6" id="KW-0472">Membrane</keyword>
<sequence length="691" mass="75705">MSAPTTSTQRGATEAHDAEASKLVTFGKYLLLDKIATGGMAEVWLGKTVQDESVSDLLAIKRLLPRFSDDEEFLHMFVDEARIAGQLEHPGIVQIHELGKVGSSLYIAMEFVWGRDLLGILRRLRELSLPMEPTTIAYVGARMCEALHFAHTAKGKDGKPLNVVHRDVSPQNVLVSFDGKVKLIDFGIAKAASRSTKTQAGTLKGKVGYMSPEQVRGAPMDARSDQFAAGTCLYEMITGRPLFSRANNFEAMELVREADVPPLEEAAPGTPAKLVEIVMRALSKRADDRYESAHEMQKALTLFLAEAAPGYERFTLTTWLRGIFRDEMAEEKARLDVLDLIGRRPSVQPEAKRKRTNSSTRLEIGAHDLFDDDEDAETQIFEGSPLAKLEIEVRPVGPYEVFFQRDGADEGAKPSSGSHVRPLKATFRPGRTQAAESWRPPRTDLAELGPYRKPKEREVGRDTDPNPSAEKGPATSPPPGSESEPSVMVADELRTTMRDPDSNEKVLSTIPIDPEHLSLDPAEINSQVIRALLPTGKTDPAQRKAQQAASREPTGPHRASSENRRDPTTRRRILAEQSAPRRRRSDVVFFAIAAFFMLVVGAGATYWWLAGAATSSIEVRTAPMTSGAVLIDGVSRGRVPLRVEGLSPGRHTVTIVADGYEPTVREVQLAPRASAILELPMQRASGAAATE</sequence>
<dbReference type="AlphaFoldDB" id="A0A0F6W884"/>
<dbReference type="CDD" id="cd14014">
    <property type="entry name" value="STKc_PknB_like"/>
    <property type="match status" value="1"/>
</dbReference>
<dbReference type="InterPro" id="IPR013229">
    <property type="entry name" value="PEGA"/>
</dbReference>
<dbReference type="Gene3D" id="1.10.510.10">
    <property type="entry name" value="Transferase(Phosphotransferase) domain 1"/>
    <property type="match status" value="1"/>
</dbReference>
<dbReference type="SUPFAM" id="SSF56112">
    <property type="entry name" value="Protein kinase-like (PK-like)"/>
    <property type="match status" value="1"/>
</dbReference>
<evidence type="ECO:0000313" key="8">
    <source>
        <dbReference type="EMBL" id="AKF10000.1"/>
    </source>
</evidence>
<dbReference type="PROSITE" id="PS00109">
    <property type="entry name" value="PROTEIN_KINASE_TYR"/>
    <property type="match status" value="1"/>
</dbReference>
<keyword evidence="2" id="KW-0547">Nucleotide-binding</keyword>
<dbReference type="PROSITE" id="PS50011">
    <property type="entry name" value="PROTEIN_KINASE_DOM"/>
    <property type="match status" value="1"/>
</dbReference>